<comment type="caution">
    <text evidence="7">The sequence shown here is derived from an EMBL/GenBank/DDBJ whole genome shotgun (WGS) entry which is preliminary data.</text>
</comment>
<dbReference type="Proteomes" id="UP000474175">
    <property type="component" value="Unassembled WGS sequence"/>
</dbReference>
<reference evidence="7 8" key="1">
    <citation type="submission" date="2020-02" db="EMBL/GenBank/DDBJ databases">
        <title>Draft genome sequence of two Spirosoma agri KCTC 52727 and Spirosoma terrae KCTC 52035.</title>
        <authorList>
            <person name="Rojas J."/>
            <person name="Ambika Manirajan B."/>
            <person name="Suarez C."/>
            <person name="Ratering S."/>
            <person name="Schnell S."/>
        </authorList>
    </citation>
    <scope>NUCLEOTIDE SEQUENCE [LARGE SCALE GENOMIC DNA]</scope>
    <source>
        <strain evidence="7 8">KCTC 52035</strain>
    </source>
</reference>
<sequence>MLNWINLMDVGLGNGLRNKLVEALATNNIAYGQKLISTTYALVISIVFAIMLIVGLILPWINLPSFFNIHTVSQSELLGSIIVSFVAFCLLFILKPLTAVIMANQQASLDNFIILIGNTLGIAGILLLKYTTANHGSLIQLVTVFSLAPPLAYLLGSLYIYRRFPLLTPSVQAIDLTEVKNLAGKSLQFFIIQIASAIVLTSNSVVISQLFGNETVTKYNVALRYFSVVMIVQTIVLTPIWSAVTEAYVKQDYNWIRSALKKLILNSLLLCLGLGLQVILAPIVFKYWLGSQVSIDSSLLLAVALATSLMVISSAFTYIINGVGTLRVQTMTAICTSLLSVPTALYLGHAFGPVGVVLANCMWIALFLPLRIVQCYKIVTNTSKNIWSK</sequence>
<protein>
    <recommendedName>
        <fullName evidence="9">Oligosaccharide flippase family protein</fullName>
    </recommendedName>
</protein>
<feature type="transmembrane region" description="Helical" evidence="6">
    <location>
        <begin position="263"/>
        <end position="285"/>
    </location>
</feature>
<name>A0A6L9LEF3_9BACT</name>
<feature type="transmembrane region" description="Helical" evidence="6">
    <location>
        <begin position="40"/>
        <end position="61"/>
    </location>
</feature>
<feature type="transmembrane region" description="Helical" evidence="6">
    <location>
        <begin position="81"/>
        <end position="100"/>
    </location>
</feature>
<feature type="transmembrane region" description="Helical" evidence="6">
    <location>
        <begin position="189"/>
        <end position="211"/>
    </location>
</feature>
<evidence type="ECO:0000256" key="4">
    <source>
        <dbReference type="ARBA" id="ARBA00022989"/>
    </source>
</evidence>
<evidence type="ECO:0000256" key="3">
    <source>
        <dbReference type="ARBA" id="ARBA00022692"/>
    </source>
</evidence>
<feature type="transmembrane region" description="Helical" evidence="6">
    <location>
        <begin position="297"/>
        <end position="320"/>
    </location>
</feature>
<keyword evidence="5 6" id="KW-0472">Membrane</keyword>
<evidence type="ECO:0000313" key="7">
    <source>
        <dbReference type="EMBL" id="NDU98914.1"/>
    </source>
</evidence>
<dbReference type="EMBL" id="JAAFZH010000021">
    <property type="protein sequence ID" value="NDU98914.1"/>
    <property type="molecule type" value="Genomic_DNA"/>
</dbReference>
<keyword evidence="2" id="KW-1003">Cell membrane</keyword>
<accession>A0A6L9LEF3</accession>
<dbReference type="PANTHER" id="PTHR30250">
    <property type="entry name" value="PST FAMILY PREDICTED COLANIC ACID TRANSPORTER"/>
    <property type="match status" value="1"/>
</dbReference>
<keyword evidence="4 6" id="KW-1133">Transmembrane helix</keyword>
<evidence type="ECO:0000256" key="5">
    <source>
        <dbReference type="ARBA" id="ARBA00023136"/>
    </source>
</evidence>
<feature type="transmembrane region" description="Helical" evidence="6">
    <location>
        <begin position="138"/>
        <end position="161"/>
    </location>
</feature>
<organism evidence="7 8">
    <name type="scientific">Spirosoma terrae</name>
    <dbReference type="NCBI Taxonomy" id="1968276"/>
    <lineage>
        <taxon>Bacteria</taxon>
        <taxon>Pseudomonadati</taxon>
        <taxon>Bacteroidota</taxon>
        <taxon>Cytophagia</taxon>
        <taxon>Cytophagales</taxon>
        <taxon>Cytophagaceae</taxon>
        <taxon>Spirosoma</taxon>
    </lineage>
</organism>
<dbReference type="PANTHER" id="PTHR30250:SF11">
    <property type="entry name" value="O-ANTIGEN TRANSPORTER-RELATED"/>
    <property type="match status" value="1"/>
</dbReference>
<evidence type="ECO:0000256" key="1">
    <source>
        <dbReference type="ARBA" id="ARBA00004651"/>
    </source>
</evidence>
<evidence type="ECO:0000256" key="2">
    <source>
        <dbReference type="ARBA" id="ARBA00022475"/>
    </source>
</evidence>
<dbReference type="GO" id="GO:0005886">
    <property type="term" value="C:plasma membrane"/>
    <property type="evidence" value="ECO:0007669"/>
    <property type="project" value="UniProtKB-SubCell"/>
</dbReference>
<evidence type="ECO:0000256" key="6">
    <source>
        <dbReference type="SAM" id="Phobius"/>
    </source>
</evidence>
<keyword evidence="3 6" id="KW-0812">Transmembrane</keyword>
<dbReference type="AlphaFoldDB" id="A0A6L9LEF3"/>
<evidence type="ECO:0008006" key="9">
    <source>
        <dbReference type="Google" id="ProtNLM"/>
    </source>
</evidence>
<gene>
    <name evidence="7" type="ORF">GK108_28800</name>
</gene>
<feature type="transmembrane region" description="Helical" evidence="6">
    <location>
        <begin position="112"/>
        <end position="132"/>
    </location>
</feature>
<keyword evidence="8" id="KW-1185">Reference proteome</keyword>
<evidence type="ECO:0000313" key="8">
    <source>
        <dbReference type="Proteomes" id="UP000474175"/>
    </source>
</evidence>
<comment type="subcellular location">
    <subcellularLocation>
        <location evidence="1">Cell membrane</location>
        <topology evidence="1">Multi-pass membrane protein</topology>
    </subcellularLocation>
</comment>
<proteinExistence type="predicted"/>
<dbReference type="RefSeq" id="WP_163955044.1">
    <property type="nucleotide sequence ID" value="NZ_JAAFZH010000021.1"/>
</dbReference>
<feature type="transmembrane region" description="Helical" evidence="6">
    <location>
        <begin position="223"/>
        <end position="242"/>
    </location>
</feature>
<dbReference type="InterPro" id="IPR050833">
    <property type="entry name" value="Poly_Biosynth_Transport"/>
</dbReference>